<dbReference type="AlphaFoldDB" id="A0A059AK84"/>
<reference evidence="1" key="1">
    <citation type="submission" date="2013-07" db="EMBL/GenBank/DDBJ databases">
        <title>The genome of Eucalyptus grandis.</title>
        <authorList>
            <person name="Schmutz J."/>
            <person name="Hayes R."/>
            <person name="Myburg A."/>
            <person name="Tuskan G."/>
            <person name="Grattapaglia D."/>
            <person name="Rokhsar D.S."/>
        </authorList>
    </citation>
    <scope>NUCLEOTIDE SEQUENCE</scope>
    <source>
        <tissue evidence="1">Leaf extractions</tissue>
    </source>
</reference>
<evidence type="ECO:0000313" key="1">
    <source>
        <dbReference type="EMBL" id="KCW54091.1"/>
    </source>
</evidence>
<accession>A0A059AK84</accession>
<dbReference type="InParanoid" id="A0A059AK84"/>
<gene>
    <name evidence="1" type="ORF">EUGRSUZ_I00069</name>
</gene>
<dbReference type="EMBL" id="KK198761">
    <property type="protein sequence ID" value="KCW54091.1"/>
    <property type="molecule type" value="Genomic_DNA"/>
</dbReference>
<sequence>MLEGRSSLTMKQIVSCLHVNYIPKKLQHHFLLSFATPPFLLEPAVLALPITRIPVNKEELQHLAPDFRRELQFKNHYPRCLSEEEAKRLSHLKTKFS</sequence>
<organism evidence="1">
    <name type="scientific">Eucalyptus grandis</name>
    <name type="common">Flooded gum</name>
    <dbReference type="NCBI Taxonomy" id="71139"/>
    <lineage>
        <taxon>Eukaryota</taxon>
        <taxon>Viridiplantae</taxon>
        <taxon>Streptophyta</taxon>
        <taxon>Embryophyta</taxon>
        <taxon>Tracheophyta</taxon>
        <taxon>Spermatophyta</taxon>
        <taxon>Magnoliopsida</taxon>
        <taxon>eudicotyledons</taxon>
        <taxon>Gunneridae</taxon>
        <taxon>Pentapetalae</taxon>
        <taxon>rosids</taxon>
        <taxon>malvids</taxon>
        <taxon>Myrtales</taxon>
        <taxon>Myrtaceae</taxon>
        <taxon>Myrtoideae</taxon>
        <taxon>Eucalypteae</taxon>
        <taxon>Eucalyptus</taxon>
    </lineage>
</organism>
<proteinExistence type="predicted"/>
<protein>
    <submittedName>
        <fullName evidence="1">Uncharacterized protein</fullName>
    </submittedName>
</protein>
<name>A0A059AK84_EUCGR</name>
<dbReference type="Gramene" id="KCW54091">
    <property type="protein sequence ID" value="KCW54091"/>
    <property type="gene ID" value="EUGRSUZ_I00069"/>
</dbReference>